<name>A0A7I8DFN6_9BACL</name>
<protein>
    <submittedName>
        <fullName evidence="1">Uncharacterized protein</fullName>
    </submittedName>
</protein>
<proteinExistence type="predicted"/>
<evidence type="ECO:0000313" key="1">
    <source>
        <dbReference type="EMBL" id="BCJ86711.1"/>
    </source>
</evidence>
<gene>
    <name evidence="1" type="ORF">skT53_16960</name>
</gene>
<dbReference type="RefSeq" id="WP_200760683.1">
    <property type="nucleotide sequence ID" value="NZ_AP023366.1"/>
</dbReference>
<evidence type="ECO:0000313" key="2">
    <source>
        <dbReference type="Proteomes" id="UP000593802"/>
    </source>
</evidence>
<dbReference type="KEGG" id="eff:skT53_16960"/>
<dbReference type="AlphaFoldDB" id="A0A7I8DFN6"/>
<reference evidence="1 2" key="1">
    <citation type="submission" date="2020-08" db="EMBL/GenBank/DDBJ databases">
        <title>Complete Genome Sequence of Effusibacillus dendaii Strain skT53, Isolated from Farmland soil.</title>
        <authorList>
            <person name="Konishi T."/>
            <person name="Kawasaki H."/>
        </authorList>
    </citation>
    <scope>NUCLEOTIDE SEQUENCE [LARGE SCALE GENOMIC DNA]</scope>
    <source>
        <strain evidence="2">skT53</strain>
    </source>
</reference>
<organism evidence="1 2">
    <name type="scientific">Effusibacillus dendaii</name>
    <dbReference type="NCBI Taxonomy" id="2743772"/>
    <lineage>
        <taxon>Bacteria</taxon>
        <taxon>Bacillati</taxon>
        <taxon>Bacillota</taxon>
        <taxon>Bacilli</taxon>
        <taxon>Bacillales</taxon>
        <taxon>Alicyclobacillaceae</taxon>
        <taxon>Effusibacillus</taxon>
    </lineage>
</organism>
<dbReference type="EMBL" id="AP023366">
    <property type="protein sequence ID" value="BCJ86711.1"/>
    <property type="molecule type" value="Genomic_DNA"/>
</dbReference>
<dbReference type="Proteomes" id="UP000593802">
    <property type="component" value="Chromosome"/>
</dbReference>
<accession>A0A7I8DFN6</accession>
<keyword evidence="2" id="KW-1185">Reference proteome</keyword>
<sequence length="152" mass="16873">MSVCGELFRDHSRTMRGSHNRKGENNLAVTYQEALRFLGKPVCAECKGHQKHYGIVQRVSRKGILLQPIPVHASANRKDSQVDFTTADRPAAMDAETVFLPFLLPLTTLFSLGAYGGYGTPYGYGYGRPYGFGRPYGYGYGAPYGYGGGYWW</sequence>